<keyword evidence="3" id="KW-0472">Membrane</keyword>
<dbReference type="PROSITE" id="PS50111">
    <property type="entry name" value="CHEMOTAXIS_TRANSDUC_2"/>
    <property type="match status" value="1"/>
</dbReference>
<dbReference type="SUPFAM" id="SSF58104">
    <property type="entry name" value="Methyl-accepting chemotaxis protein (MCP) signaling domain"/>
    <property type="match status" value="1"/>
</dbReference>
<dbReference type="RefSeq" id="WP_264983265.1">
    <property type="nucleotide sequence ID" value="NZ_AP026708.1"/>
</dbReference>
<dbReference type="SUPFAM" id="SSF55785">
    <property type="entry name" value="PYP-like sensor domain (PAS domain)"/>
    <property type="match status" value="1"/>
</dbReference>
<dbReference type="Gene3D" id="3.30.450.20">
    <property type="entry name" value="PAS domain"/>
    <property type="match status" value="1"/>
</dbReference>
<keyword evidence="3" id="KW-0812">Transmembrane</keyword>
<dbReference type="EMBL" id="AP026708">
    <property type="protein sequence ID" value="BDQ33211.1"/>
    <property type="molecule type" value="Genomic_DNA"/>
</dbReference>
<keyword evidence="6" id="KW-1185">Reference proteome</keyword>
<keyword evidence="1 2" id="KW-0807">Transducer</keyword>
<evidence type="ECO:0000256" key="3">
    <source>
        <dbReference type="SAM" id="Phobius"/>
    </source>
</evidence>
<dbReference type="NCBIfam" id="TIGR00229">
    <property type="entry name" value="sensory_box"/>
    <property type="match status" value="1"/>
</dbReference>
<dbReference type="InterPro" id="IPR013767">
    <property type="entry name" value="PAS_fold"/>
</dbReference>
<dbReference type="InterPro" id="IPR004089">
    <property type="entry name" value="MCPsignal_dom"/>
</dbReference>
<dbReference type="PANTHER" id="PTHR32089:SF112">
    <property type="entry name" value="LYSOZYME-LIKE PROTEIN-RELATED"/>
    <property type="match status" value="1"/>
</dbReference>
<proteinExistence type="predicted"/>
<dbReference type="CDD" id="cd00130">
    <property type="entry name" value="PAS"/>
    <property type="match status" value="1"/>
</dbReference>
<dbReference type="Proteomes" id="UP001061361">
    <property type="component" value="Chromosome"/>
</dbReference>
<dbReference type="CDD" id="cd11386">
    <property type="entry name" value="MCP_signal"/>
    <property type="match status" value="1"/>
</dbReference>
<dbReference type="PANTHER" id="PTHR32089">
    <property type="entry name" value="METHYL-ACCEPTING CHEMOTAXIS PROTEIN MCPB"/>
    <property type="match status" value="1"/>
</dbReference>
<reference evidence="5" key="1">
    <citation type="submission" date="2022-08" db="EMBL/GenBank/DDBJ databases">
        <title>Genome Sequence of the sulphate-reducing bacterium, Pseudodesulfovibrio portus JCM14722.</title>
        <authorList>
            <person name="Kondo R."/>
            <person name="Kataoka T."/>
        </authorList>
    </citation>
    <scope>NUCLEOTIDE SEQUENCE</scope>
    <source>
        <strain evidence="5">JCM 14722</strain>
    </source>
</reference>
<organism evidence="5 6">
    <name type="scientific">Pseudodesulfovibrio portus</name>
    <dbReference type="NCBI Taxonomy" id="231439"/>
    <lineage>
        <taxon>Bacteria</taxon>
        <taxon>Pseudomonadati</taxon>
        <taxon>Thermodesulfobacteriota</taxon>
        <taxon>Desulfovibrionia</taxon>
        <taxon>Desulfovibrionales</taxon>
        <taxon>Desulfovibrionaceae</taxon>
    </lineage>
</organism>
<name>A0ABN6RTT7_9BACT</name>
<feature type="domain" description="Methyl-accepting transducer" evidence="4">
    <location>
        <begin position="247"/>
        <end position="483"/>
    </location>
</feature>
<keyword evidence="3" id="KW-1133">Transmembrane helix</keyword>
<protein>
    <recommendedName>
        <fullName evidence="4">Methyl-accepting transducer domain-containing protein</fullName>
    </recommendedName>
</protein>
<evidence type="ECO:0000313" key="6">
    <source>
        <dbReference type="Proteomes" id="UP001061361"/>
    </source>
</evidence>
<dbReference type="Gene3D" id="1.10.287.950">
    <property type="entry name" value="Methyl-accepting chemotaxis protein"/>
    <property type="match status" value="1"/>
</dbReference>
<accession>A0ABN6RTT7</accession>
<evidence type="ECO:0000259" key="4">
    <source>
        <dbReference type="PROSITE" id="PS50111"/>
    </source>
</evidence>
<dbReference type="InterPro" id="IPR000014">
    <property type="entry name" value="PAS"/>
</dbReference>
<evidence type="ECO:0000313" key="5">
    <source>
        <dbReference type="EMBL" id="BDQ33211.1"/>
    </source>
</evidence>
<dbReference type="SMART" id="SM00283">
    <property type="entry name" value="MA"/>
    <property type="match status" value="1"/>
</dbReference>
<feature type="transmembrane region" description="Helical" evidence="3">
    <location>
        <begin position="38"/>
        <end position="59"/>
    </location>
</feature>
<sequence length="518" mass="55950">MLQPTRFSLRLFTLTYFGSLALLAGVHAGIGLTDDAPLWPGLIVSGCLAVLGIGLCMYLNRTVVRPAASLAAFANDTLKGNYGSGDAMPDSPLSIAVKELVARYKERLGFARSILDGLPMPICIVDTNQHIQFLNKECLEMIGSTKELEYYHGRMISQIFYNDDRKSKIADCMDTDTRAMNLEAVFKHVDGSDINVLANLFPLHDVEGRVIGGCCVYLVTTELKRHEAEIVSQNERIAKAALDATKIVGELTSATEQLQVVVRKAKSGTHIQTERIDETATAMEEMNATVMEVARHSIDAAEEAGEARDKAGEGAAIVTQVVTAIHEVATHADGLRSSMEELDNRSEAIGKVLSVIEDIADQTNLLALNAAIEAARAGDAGRGFAVVADEVRKLAEKTMDATREVHSAITGIQEGARENVKATMVAVESVNRSTEMAGRSGETLNAIVTMADNTADRVRSIATAAEQQSTASEEINRATMDINTVCNETDQLMTDASEAVDRLSRMAESLNSVIREME</sequence>
<dbReference type="InterPro" id="IPR035965">
    <property type="entry name" value="PAS-like_dom_sf"/>
</dbReference>
<dbReference type="SMART" id="SM00091">
    <property type="entry name" value="PAS"/>
    <property type="match status" value="1"/>
</dbReference>
<dbReference type="Pfam" id="PF00989">
    <property type="entry name" value="PAS"/>
    <property type="match status" value="1"/>
</dbReference>
<gene>
    <name evidence="5" type="ORF">JCM14722_07530</name>
</gene>
<evidence type="ECO:0000256" key="2">
    <source>
        <dbReference type="PROSITE-ProRule" id="PRU00284"/>
    </source>
</evidence>
<evidence type="ECO:0000256" key="1">
    <source>
        <dbReference type="ARBA" id="ARBA00023224"/>
    </source>
</evidence>
<dbReference type="Pfam" id="PF00015">
    <property type="entry name" value="MCPsignal"/>
    <property type="match status" value="1"/>
</dbReference>